<feature type="signal peptide" evidence="1">
    <location>
        <begin position="1"/>
        <end position="18"/>
    </location>
</feature>
<reference evidence="4" key="1">
    <citation type="journal article" date="2019" name="Int. J. Syst. Evol. Microbiol.">
        <title>The Global Catalogue of Microorganisms (GCM) 10K type strain sequencing project: providing services to taxonomists for standard genome sequencing and annotation.</title>
        <authorList>
            <consortium name="The Broad Institute Genomics Platform"/>
            <consortium name="The Broad Institute Genome Sequencing Center for Infectious Disease"/>
            <person name="Wu L."/>
            <person name="Ma J."/>
        </authorList>
    </citation>
    <scope>NUCLEOTIDE SEQUENCE [LARGE SCALE GENOMIC DNA]</scope>
    <source>
        <strain evidence="4">CGMCC 1.16306</strain>
    </source>
</reference>
<feature type="chain" id="PRO_5047343827" evidence="1">
    <location>
        <begin position="19"/>
        <end position="624"/>
    </location>
</feature>
<dbReference type="Pfam" id="PF07705">
    <property type="entry name" value="CARDB"/>
    <property type="match status" value="1"/>
</dbReference>
<evidence type="ECO:0000313" key="3">
    <source>
        <dbReference type="EMBL" id="MFC7357983.1"/>
    </source>
</evidence>
<evidence type="ECO:0000313" key="4">
    <source>
        <dbReference type="Proteomes" id="UP001596415"/>
    </source>
</evidence>
<protein>
    <submittedName>
        <fullName evidence="3">CARDB domain-containing protein</fullName>
    </submittedName>
</protein>
<dbReference type="InterPro" id="IPR013783">
    <property type="entry name" value="Ig-like_fold"/>
</dbReference>
<dbReference type="EMBL" id="JBHTBN010000004">
    <property type="protein sequence ID" value="MFC7357983.1"/>
    <property type="molecule type" value="Genomic_DNA"/>
</dbReference>
<comment type="caution">
    <text evidence="3">The sequence shown here is derived from an EMBL/GenBank/DDBJ whole genome shotgun (WGS) entry which is preliminary data.</text>
</comment>
<accession>A0ABW2MVS9</accession>
<name>A0ABW2MVS9_9FLAO</name>
<organism evidence="3 4">
    <name type="scientific">Jejudonia soesokkakensis</name>
    <dbReference type="NCBI Taxonomy" id="1323432"/>
    <lineage>
        <taxon>Bacteria</taxon>
        <taxon>Pseudomonadati</taxon>
        <taxon>Bacteroidota</taxon>
        <taxon>Flavobacteriia</taxon>
        <taxon>Flavobacteriales</taxon>
        <taxon>Flavobacteriaceae</taxon>
        <taxon>Jejudonia</taxon>
    </lineage>
</organism>
<evidence type="ECO:0000256" key="1">
    <source>
        <dbReference type="SAM" id="SignalP"/>
    </source>
</evidence>
<evidence type="ECO:0000259" key="2">
    <source>
        <dbReference type="Pfam" id="PF07705"/>
    </source>
</evidence>
<dbReference type="Proteomes" id="UP001596415">
    <property type="component" value="Unassembled WGS sequence"/>
</dbReference>
<proteinExistence type="predicted"/>
<dbReference type="InterPro" id="IPR011635">
    <property type="entry name" value="CARDB"/>
</dbReference>
<feature type="domain" description="CARDB" evidence="2">
    <location>
        <begin position="295"/>
        <end position="401"/>
    </location>
</feature>
<dbReference type="RefSeq" id="WP_380217859.1">
    <property type="nucleotide sequence ID" value="NZ_JBHTBN010000004.1"/>
</dbReference>
<dbReference type="Gene3D" id="2.60.40.10">
    <property type="entry name" value="Immunoglobulins"/>
    <property type="match status" value="1"/>
</dbReference>
<keyword evidence="4" id="KW-1185">Reference proteome</keyword>
<sequence>MHKILLLILVVVSTQLSAQQIQLFEQFNGRYDYTAFGNTLNSEENGVASNCTILTQSSATFTLAGSQTLIAARLYWSGSGTGDFDVSLNGTPVSASRTFGLTSGQGLQYFSAYADVTSILQNNGQGVYTLSDLDLTGVIGAYCGNTTNYGGWAIMVIYEDPSLTLNQISLFDGLESVSADNPSLSIVIDNIDVASQDLAKIGFLAWEGDQGLANNETLRINGTLIGNPPLNPDDNAFNGTNSYTNSPDLYNMDLDFFDIMNLIMVGDTSATIELTSDQDFVMVNNIITSINSENPDATIVIDNLGVLCENNDIDVNYTVSNFNSTSLLPANTPIAIYLNATLVAQTMTMADIPIGGSESGFVTLNLPPGTTPNNFNLIAVVDDDGTGAGIINETDETNNEFILPVDLSMQGLDLGPDRFPCIGSQTILGMPLGPRFTYQWFLNNTIINGATGATFSPSVDGTYKLEARNGICFVEDEVEVTFQPNPVAAIPDDLFECDDTPNDGFAEFDLTQRDAQIQNGATGTMVIYYINENDAEDGNANSIPNPTTFVNTVIGVQTIYARLEESSFMCGDVVPLTLRVFNSPEIEDPIMDYVECDNDGDGSEVFDLTSKDLEILDGLVGVTL</sequence>
<feature type="non-terminal residue" evidence="3">
    <location>
        <position position="624"/>
    </location>
</feature>
<gene>
    <name evidence="3" type="ORF">ACFQO1_09810</name>
</gene>
<keyword evidence="1" id="KW-0732">Signal</keyword>